<evidence type="ECO:0000313" key="2">
    <source>
        <dbReference type="Proteomes" id="UP000214566"/>
    </source>
</evidence>
<protein>
    <submittedName>
        <fullName evidence="1">Uncharacterized protein</fullName>
    </submittedName>
</protein>
<dbReference type="EMBL" id="FLMQ01000058">
    <property type="protein sequence ID" value="SBP89906.1"/>
    <property type="molecule type" value="Genomic_DNA"/>
</dbReference>
<gene>
    <name evidence="1" type="ORF">THIARS_90056</name>
</gene>
<reference evidence="1 2" key="1">
    <citation type="submission" date="2016-06" db="EMBL/GenBank/DDBJ databases">
        <authorList>
            <person name="Kjaerup R.B."/>
            <person name="Dalgaard T.S."/>
            <person name="Juul-Madsen H.R."/>
        </authorList>
    </citation>
    <scope>NUCLEOTIDE SEQUENCE [LARGE SCALE GENOMIC DNA]</scope>
    <source>
        <strain evidence="1 2">DSM 16361</strain>
    </source>
</reference>
<organism evidence="1 2">
    <name type="scientific">Thiomonas delicata</name>
    <name type="common">Thiomonas cuprina</name>
    <dbReference type="NCBI Taxonomy" id="364030"/>
    <lineage>
        <taxon>Bacteria</taxon>
        <taxon>Pseudomonadati</taxon>
        <taxon>Pseudomonadota</taxon>
        <taxon>Betaproteobacteria</taxon>
        <taxon>Burkholderiales</taxon>
        <taxon>Thiomonas</taxon>
    </lineage>
</organism>
<keyword evidence="2" id="KW-1185">Reference proteome</keyword>
<accession>A0A238D9B4</accession>
<name>A0A238D9B4_THIDL</name>
<sequence length="57" mass="5888">MAEGQTAGFSARCVAMHEANEETVCAPGTTPTLIAGCTKWACTTLNARSAWPPSTTS</sequence>
<proteinExistence type="predicted"/>
<dbReference type="AlphaFoldDB" id="A0A238D9B4"/>
<evidence type="ECO:0000313" key="1">
    <source>
        <dbReference type="EMBL" id="SBP89906.1"/>
    </source>
</evidence>
<dbReference type="Proteomes" id="UP000214566">
    <property type="component" value="Unassembled WGS sequence"/>
</dbReference>